<dbReference type="EMBL" id="GBRH01250088">
    <property type="protein sequence ID" value="JAD47807.1"/>
    <property type="molecule type" value="Transcribed_RNA"/>
</dbReference>
<dbReference type="AlphaFoldDB" id="A0A0A9AL33"/>
<organism evidence="1">
    <name type="scientific">Arundo donax</name>
    <name type="common">Giant reed</name>
    <name type="synonym">Donax arundinaceus</name>
    <dbReference type="NCBI Taxonomy" id="35708"/>
    <lineage>
        <taxon>Eukaryota</taxon>
        <taxon>Viridiplantae</taxon>
        <taxon>Streptophyta</taxon>
        <taxon>Embryophyta</taxon>
        <taxon>Tracheophyta</taxon>
        <taxon>Spermatophyta</taxon>
        <taxon>Magnoliopsida</taxon>
        <taxon>Liliopsida</taxon>
        <taxon>Poales</taxon>
        <taxon>Poaceae</taxon>
        <taxon>PACMAD clade</taxon>
        <taxon>Arundinoideae</taxon>
        <taxon>Arundineae</taxon>
        <taxon>Arundo</taxon>
    </lineage>
</organism>
<evidence type="ECO:0000313" key="1">
    <source>
        <dbReference type="EMBL" id="JAD47807.1"/>
    </source>
</evidence>
<accession>A0A0A9AL33</accession>
<reference evidence="1" key="2">
    <citation type="journal article" date="2015" name="Data Brief">
        <title>Shoot transcriptome of the giant reed, Arundo donax.</title>
        <authorList>
            <person name="Barrero R.A."/>
            <person name="Guerrero F.D."/>
            <person name="Moolhuijzen P."/>
            <person name="Goolsby J.A."/>
            <person name="Tidwell J."/>
            <person name="Bellgard S.E."/>
            <person name="Bellgard M.I."/>
        </authorList>
    </citation>
    <scope>NUCLEOTIDE SEQUENCE</scope>
    <source>
        <tissue evidence="1">Shoot tissue taken approximately 20 cm above the soil surface</tissue>
    </source>
</reference>
<name>A0A0A9AL33_ARUDO</name>
<proteinExistence type="predicted"/>
<reference evidence="1" key="1">
    <citation type="submission" date="2014-09" db="EMBL/GenBank/DDBJ databases">
        <authorList>
            <person name="Magalhaes I.L.F."/>
            <person name="Oliveira U."/>
            <person name="Santos F.R."/>
            <person name="Vidigal T.H.D.A."/>
            <person name="Brescovit A.D."/>
            <person name="Santos A.J."/>
        </authorList>
    </citation>
    <scope>NUCLEOTIDE SEQUENCE</scope>
    <source>
        <tissue evidence="1">Shoot tissue taken approximately 20 cm above the soil surface</tissue>
    </source>
</reference>
<sequence>MLQVSTIQYPGQHLLLNNPCDLLDDGIRQSLCIASHINKSFSCAINAISYIPLSLFT</sequence>
<protein>
    <submittedName>
        <fullName evidence="1">Uncharacterized protein</fullName>
    </submittedName>
</protein>